<evidence type="ECO:0000313" key="2">
    <source>
        <dbReference type="Proteomes" id="UP000294881"/>
    </source>
</evidence>
<reference evidence="1 2" key="1">
    <citation type="submission" date="2019-03" db="EMBL/GenBank/DDBJ databases">
        <title>Genomic Encyclopedia of Type Strains, Phase IV (KMG-IV): sequencing the most valuable type-strain genomes for metagenomic binning, comparative biology and taxonomic classification.</title>
        <authorList>
            <person name="Goeker M."/>
        </authorList>
    </citation>
    <scope>NUCLEOTIDE SEQUENCE [LARGE SCALE GENOMIC DNA]</scope>
    <source>
        <strain evidence="1 2">DSM 22958</strain>
    </source>
</reference>
<evidence type="ECO:0000313" key="1">
    <source>
        <dbReference type="EMBL" id="TCO12437.1"/>
    </source>
</evidence>
<proteinExistence type="predicted"/>
<dbReference type="EMBL" id="SLWL01000009">
    <property type="protein sequence ID" value="TCO12437.1"/>
    <property type="molecule type" value="Genomic_DNA"/>
</dbReference>
<accession>A0A4R2GRK6</accession>
<dbReference type="RefSeq" id="WP_132007586.1">
    <property type="nucleotide sequence ID" value="NZ_JBHUNN010000002.1"/>
</dbReference>
<sequence length="144" mass="15571">MPYATRSDIEQIYGARHVETLLPLDVDADVAIARAIAAAEAMINPYLRKRYLVPLPVIPGIVQQCAIDIACWQLAPAADRMSEEIEKRAKLRLDFLKDVAAGKADIEELEGYPANGDGSGSIQSASGAAFFVEDRRYPPGGGLL</sequence>
<protein>
    <submittedName>
        <fullName evidence="1">Phage gp36-like protein</fullName>
    </submittedName>
</protein>
<dbReference type="Pfam" id="PF07030">
    <property type="entry name" value="Phage_Mu_Gp36"/>
    <property type="match status" value="1"/>
</dbReference>
<keyword evidence="2" id="KW-1185">Reference proteome</keyword>
<comment type="caution">
    <text evidence="1">The sequence shown here is derived from an EMBL/GenBank/DDBJ whole genome shotgun (WGS) entry which is preliminary data.</text>
</comment>
<organism evidence="1 2">
    <name type="scientific">Camelimonas lactis</name>
    <dbReference type="NCBI Taxonomy" id="659006"/>
    <lineage>
        <taxon>Bacteria</taxon>
        <taxon>Pseudomonadati</taxon>
        <taxon>Pseudomonadota</taxon>
        <taxon>Alphaproteobacteria</taxon>
        <taxon>Hyphomicrobiales</taxon>
        <taxon>Chelatococcaceae</taxon>
        <taxon>Camelimonas</taxon>
    </lineage>
</organism>
<name>A0A4R2GRK6_9HYPH</name>
<gene>
    <name evidence="1" type="ORF">EV666_10984</name>
</gene>
<dbReference type="Proteomes" id="UP000294881">
    <property type="component" value="Unassembled WGS sequence"/>
</dbReference>
<dbReference type="OrthoDB" id="9812088at2"/>
<dbReference type="InterPro" id="IPR009752">
    <property type="entry name" value="Phage_Mu_GpJ"/>
</dbReference>
<dbReference type="AlphaFoldDB" id="A0A4R2GRK6"/>